<dbReference type="Proteomes" id="UP000094197">
    <property type="component" value="Chromosome 2"/>
</dbReference>
<dbReference type="KEGG" id="laj:A0128_19605"/>
<gene>
    <name evidence="1" type="ORF">A0128_19605</name>
</gene>
<evidence type="ECO:0000313" key="1">
    <source>
        <dbReference type="EMBL" id="AOP36237.1"/>
    </source>
</evidence>
<name>A0A1D7V321_9LEPT</name>
<dbReference type="EMBL" id="CP015218">
    <property type="protein sequence ID" value="AOP36237.1"/>
    <property type="molecule type" value="Genomic_DNA"/>
</dbReference>
<reference evidence="1 2" key="1">
    <citation type="submission" date="2016-04" db="EMBL/GenBank/DDBJ databases">
        <title>Complete genome seqeunce of Leptospira alstonii serovar Room22.</title>
        <authorList>
            <person name="Nally J.E."/>
            <person name="Bayles D.O."/>
            <person name="Hurley D."/>
            <person name="Fanning S."/>
            <person name="McMahon B.J."/>
            <person name="Arent Z."/>
        </authorList>
    </citation>
    <scope>NUCLEOTIDE SEQUENCE [LARGE SCALE GENOMIC DNA]</scope>
    <source>
        <strain evidence="1 2">GWTS #1</strain>
    </source>
</reference>
<keyword evidence="2" id="KW-1185">Reference proteome</keyword>
<protein>
    <submittedName>
        <fullName evidence="1">Uncharacterized protein</fullName>
    </submittedName>
</protein>
<sequence>MIQIQDPFENRNPFFGPFDLLFSLEKTRLSARNFFGKEEFFTGRSPRIRGRFVFETFFVLEVVRFFPKNGSGRIERRSPC</sequence>
<accession>A0A1D7V321</accession>
<organism evidence="1 2">
    <name type="scientific">Leptospira tipperaryensis</name>
    <dbReference type="NCBI Taxonomy" id="2564040"/>
    <lineage>
        <taxon>Bacteria</taxon>
        <taxon>Pseudomonadati</taxon>
        <taxon>Spirochaetota</taxon>
        <taxon>Spirochaetia</taxon>
        <taxon>Leptospirales</taxon>
        <taxon>Leptospiraceae</taxon>
        <taxon>Leptospira</taxon>
    </lineage>
</organism>
<proteinExistence type="predicted"/>
<dbReference type="AlphaFoldDB" id="A0A1D7V321"/>
<evidence type="ECO:0000313" key="2">
    <source>
        <dbReference type="Proteomes" id="UP000094197"/>
    </source>
</evidence>